<comment type="caution">
    <text evidence="7">The sequence shown here is derived from an EMBL/GenBank/DDBJ whole genome shotgun (WGS) entry which is preliminary data.</text>
</comment>
<keyword evidence="2" id="KW-0813">Transport</keyword>
<dbReference type="InterPro" id="IPR000175">
    <property type="entry name" value="Na/ntran_symport"/>
</dbReference>
<feature type="non-terminal residue" evidence="7">
    <location>
        <position position="1"/>
    </location>
</feature>
<evidence type="ECO:0000256" key="1">
    <source>
        <dbReference type="ARBA" id="ARBA00004141"/>
    </source>
</evidence>
<feature type="transmembrane region" description="Helical" evidence="6">
    <location>
        <begin position="168"/>
        <end position="192"/>
    </location>
</feature>
<keyword evidence="8" id="KW-1185">Reference proteome</keyword>
<dbReference type="PROSITE" id="PS50267">
    <property type="entry name" value="NA_NEUROTRAN_SYMP_3"/>
    <property type="match status" value="1"/>
</dbReference>
<comment type="subcellular location">
    <subcellularLocation>
        <location evidence="1">Membrane</location>
        <topology evidence="1">Multi-pass membrane protein</topology>
    </subcellularLocation>
</comment>
<dbReference type="Pfam" id="PF00209">
    <property type="entry name" value="SNF"/>
    <property type="match status" value="1"/>
</dbReference>
<evidence type="ECO:0000256" key="2">
    <source>
        <dbReference type="ARBA" id="ARBA00022448"/>
    </source>
</evidence>
<feature type="transmembrane region" description="Helical" evidence="6">
    <location>
        <begin position="39"/>
        <end position="61"/>
    </location>
</feature>
<feature type="transmembrane region" description="Helical" evidence="6">
    <location>
        <begin position="15"/>
        <end position="33"/>
    </location>
</feature>
<accession>A0ABQ7JEL2</accession>
<evidence type="ECO:0000256" key="6">
    <source>
        <dbReference type="SAM" id="Phobius"/>
    </source>
</evidence>
<dbReference type="Proteomes" id="UP000823046">
    <property type="component" value="Unassembled WGS sequence"/>
</dbReference>
<feature type="transmembrane region" description="Helical" evidence="6">
    <location>
        <begin position="230"/>
        <end position="251"/>
    </location>
</feature>
<name>A0ABQ7JEL2_9APIC</name>
<dbReference type="SUPFAM" id="SSF161070">
    <property type="entry name" value="SNF-like"/>
    <property type="match status" value="1"/>
</dbReference>
<feature type="transmembrane region" description="Helical" evidence="6">
    <location>
        <begin position="107"/>
        <end position="126"/>
    </location>
</feature>
<feature type="transmembrane region" description="Helical" evidence="6">
    <location>
        <begin position="138"/>
        <end position="156"/>
    </location>
</feature>
<dbReference type="EMBL" id="JADAQX010000056">
    <property type="protein sequence ID" value="KAF8822416.1"/>
    <property type="molecule type" value="Genomic_DNA"/>
</dbReference>
<evidence type="ECO:0000313" key="8">
    <source>
        <dbReference type="Proteomes" id="UP000823046"/>
    </source>
</evidence>
<evidence type="ECO:0000256" key="3">
    <source>
        <dbReference type="ARBA" id="ARBA00022692"/>
    </source>
</evidence>
<evidence type="ECO:0000256" key="5">
    <source>
        <dbReference type="ARBA" id="ARBA00023136"/>
    </source>
</evidence>
<gene>
    <name evidence="7" type="ORF">IE077_003800</name>
</gene>
<evidence type="ECO:0000313" key="7">
    <source>
        <dbReference type="EMBL" id="KAF8822416.1"/>
    </source>
</evidence>
<reference evidence="7 8" key="1">
    <citation type="journal article" date="2020" name="bioRxiv">
        <title>Metabolic contributions of an alphaproteobacterial endosymbiont in the apicomplexan Cardiosporidium cionae.</title>
        <authorList>
            <person name="Hunter E.S."/>
            <person name="Paight C.J."/>
            <person name="Lane C.E."/>
        </authorList>
    </citation>
    <scope>NUCLEOTIDE SEQUENCE [LARGE SCALE GENOMIC DNA]</scope>
    <source>
        <strain evidence="7">ESH_2018</strain>
    </source>
</reference>
<sequence length="280" mass="31573">SARTFVEKIEIKNEFVTFITLFYYFSVGCNVIWDSYPIAIGDTLSSLMTFLSAAGIVGYVAHKTRNRFEDVVSMTVKNYSFVIYPVGFQFSGSVENTLYILYYGGTAILICASIAICFQVILDSIVDTKLCYQMKRQRFSLPLAILLFIVSLSVATRNGRLIVQFLEFYFGDLARITFAWLISVIVGWFCGFHLQVEAVGIETVLVFNCVCWLGILLGAFLTVSALSIPYLYWLLLRIAIFAIALLLALFVGPRVNGKTPECVKRLHPIWRVLPQSLPKK</sequence>
<dbReference type="InterPro" id="IPR037272">
    <property type="entry name" value="SNS_sf"/>
</dbReference>
<keyword evidence="5 6" id="KW-0472">Membrane</keyword>
<feature type="transmembrane region" description="Helical" evidence="6">
    <location>
        <begin position="204"/>
        <end position="224"/>
    </location>
</feature>
<protein>
    <submittedName>
        <fullName evidence="7">Uncharacterized protein</fullName>
    </submittedName>
</protein>
<evidence type="ECO:0000256" key="4">
    <source>
        <dbReference type="ARBA" id="ARBA00022989"/>
    </source>
</evidence>
<feature type="non-terminal residue" evidence="7">
    <location>
        <position position="280"/>
    </location>
</feature>
<keyword evidence="4 6" id="KW-1133">Transmembrane helix</keyword>
<organism evidence="7 8">
    <name type="scientific">Cardiosporidium cionae</name>
    <dbReference type="NCBI Taxonomy" id="476202"/>
    <lineage>
        <taxon>Eukaryota</taxon>
        <taxon>Sar</taxon>
        <taxon>Alveolata</taxon>
        <taxon>Apicomplexa</taxon>
        <taxon>Aconoidasida</taxon>
        <taxon>Nephromycida</taxon>
        <taxon>Cardiosporidium</taxon>
    </lineage>
</organism>
<proteinExistence type="predicted"/>
<keyword evidence="3 6" id="KW-0812">Transmembrane</keyword>